<evidence type="ECO:0000259" key="3">
    <source>
        <dbReference type="PROSITE" id="PS51194"/>
    </source>
</evidence>
<dbReference type="PROSITE" id="PS51194">
    <property type="entry name" value="HELICASE_CTER"/>
    <property type="match status" value="1"/>
</dbReference>
<dbReference type="EMBL" id="SLXP01000017">
    <property type="protein sequence ID" value="TCP38802.1"/>
    <property type="molecule type" value="Genomic_DNA"/>
</dbReference>
<dbReference type="InterPro" id="IPR049730">
    <property type="entry name" value="SNF2/RAD54-like_C"/>
</dbReference>
<sequence length="1033" mass="112752">MILTFSHTPDQITLTVAQQRAGLLDRLRAKKPTDLTHLPPDERKLALAIADLRALADELGDDLRIEADRIQFGHRLAAALDGDTADRLGLPPLTDLVLRTDVEGIVGEPEFRLRLEWLRAGVRKLPRRTGAILETDRGVQRIPLWMMEALDVAEAHRPGEGDAADWEALARFRRALDPGVTEAGAGRAARLSLTDFLSGLEVGLADRFSISPDASGTDFEVVPFSGRRIDDIDSVPESMAELGGAELGDFQRKLRGRGALNAFRLGPGKFLVIDRAAAPVLQVMAEMQRAPREERAAFIRNPRPRITGAIEAALEARGELADLDDAGREESVERAAGPVLVETAEYAAFSARVTGIEVFEAPTLDLFESSGTTWLPEVFTFEVARQISALPVEGLESLAADLAQAIEAGTESVPSGDVQVPATPETLAAVQGQIAARRAEGGAGDIADAEPEEGPSGPLVLQTADNFEELHWRPTTPPRTPAIPLRLPQSLVTPLKEHQIDSFDWQGHAWAAGLPGVLNADEQGLGKTLQTIAFLVWLNEHMAESTKCRGPILIVAPTSLLQNWEQEVARHVGRPGLGHLIRLYGSAIGARRKAGQRGMDTQTGEALLDFSDLERAAKAGAGHLTWVLTTYTTLTNYQHSLARIPFAAAVFDEIQAIKNPASLRAAAARAMKADFRIGLTGTPIENSAVDLWAIMDQLAPGALGTLRDFRNRYAVPDETNMAELHGRVFAAQGDLPPLALRRLKETVARDLPTKTRVLVPLEMPAAQARVYDMARMQLATGGKGAGLKLLHHIRTVSVHPALDEATSDVDFIAASARLSATFGILRRIKESRERALVFIEHRQMQYRFIELARAEFGLDQIDLINSETPIQKRQQIVNRFQANLEEEGNFDLLVLGPKAAGTGLTLTAATHVIHLSRWWNPAVEEQCNDRVHRLGQTRPVRIHVPMAIHPSYRAHSFDCLLHSLMQRKRKLANSALWPTGDTQDDAEQLREMLAQEAVRHGAGDSVKDAMVETFARDGTSCPHPGPGGTYVFS</sequence>
<proteinExistence type="predicted"/>
<dbReference type="InterPro" id="IPR014001">
    <property type="entry name" value="Helicase_ATP-bd"/>
</dbReference>
<dbReference type="Pfam" id="PF00271">
    <property type="entry name" value="Helicase_C"/>
    <property type="match status" value="1"/>
</dbReference>
<organism evidence="4 5">
    <name type="scientific">Rhodovulum marinum</name>
    <dbReference type="NCBI Taxonomy" id="320662"/>
    <lineage>
        <taxon>Bacteria</taxon>
        <taxon>Pseudomonadati</taxon>
        <taxon>Pseudomonadota</taxon>
        <taxon>Alphaproteobacteria</taxon>
        <taxon>Rhodobacterales</taxon>
        <taxon>Paracoccaceae</taxon>
        <taxon>Rhodovulum</taxon>
    </lineage>
</organism>
<gene>
    <name evidence="4" type="ORF">EV662_11736</name>
</gene>
<evidence type="ECO:0000313" key="4">
    <source>
        <dbReference type="EMBL" id="TCP38802.1"/>
    </source>
</evidence>
<dbReference type="AlphaFoldDB" id="A0A4R2PSA2"/>
<dbReference type="Pfam" id="PF00176">
    <property type="entry name" value="SNF2-rel_dom"/>
    <property type="match status" value="1"/>
</dbReference>
<keyword evidence="4" id="KW-0347">Helicase</keyword>
<keyword evidence="1" id="KW-0378">Hydrolase</keyword>
<dbReference type="SUPFAM" id="SSF52540">
    <property type="entry name" value="P-loop containing nucleoside triphosphate hydrolases"/>
    <property type="match status" value="2"/>
</dbReference>
<evidence type="ECO:0000259" key="2">
    <source>
        <dbReference type="PROSITE" id="PS51192"/>
    </source>
</evidence>
<dbReference type="GO" id="GO:0016787">
    <property type="term" value="F:hydrolase activity"/>
    <property type="evidence" value="ECO:0007669"/>
    <property type="project" value="UniProtKB-KW"/>
</dbReference>
<comment type="caution">
    <text evidence="4">The sequence shown here is derived from an EMBL/GenBank/DDBJ whole genome shotgun (WGS) entry which is preliminary data.</text>
</comment>
<dbReference type="PROSITE" id="PS51192">
    <property type="entry name" value="HELICASE_ATP_BIND_1"/>
    <property type="match status" value="1"/>
</dbReference>
<dbReference type="Proteomes" id="UP000294835">
    <property type="component" value="Unassembled WGS sequence"/>
</dbReference>
<dbReference type="SMART" id="SM00487">
    <property type="entry name" value="DEXDc"/>
    <property type="match status" value="1"/>
</dbReference>
<keyword evidence="4" id="KW-0547">Nucleotide-binding</keyword>
<dbReference type="InterPro" id="IPR027417">
    <property type="entry name" value="P-loop_NTPase"/>
</dbReference>
<protein>
    <submittedName>
        <fullName evidence="4">Helicase-like protein</fullName>
    </submittedName>
</protein>
<name>A0A4R2PSA2_9RHOB</name>
<keyword evidence="5" id="KW-1185">Reference proteome</keyword>
<dbReference type="SMART" id="SM00490">
    <property type="entry name" value="HELICc"/>
    <property type="match status" value="1"/>
</dbReference>
<feature type="domain" description="Helicase ATP-binding" evidence="2">
    <location>
        <begin position="508"/>
        <end position="701"/>
    </location>
</feature>
<dbReference type="OrthoDB" id="9814088at2"/>
<dbReference type="InterPro" id="IPR001650">
    <property type="entry name" value="Helicase_C-like"/>
</dbReference>
<dbReference type="Gene3D" id="3.40.50.300">
    <property type="entry name" value="P-loop containing nucleotide triphosphate hydrolases"/>
    <property type="match status" value="1"/>
</dbReference>
<dbReference type="InterPro" id="IPR038718">
    <property type="entry name" value="SNF2-like_sf"/>
</dbReference>
<reference evidence="4 5" key="1">
    <citation type="submission" date="2019-03" db="EMBL/GenBank/DDBJ databases">
        <title>Genomic Encyclopedia of Type Strains, Phase IV (KMG-IV): sequencing the most valuable type-strain genomes for metagenomic binning, comparative biology and taxonomic classification.</title>
        <authorList>
            <person name="Goeker M."/>
        </authorList>
    </citation>
    <scope>NUCLEOTIDE SEQUENCE [LARGE SCALE GENOMIC DNA]</scope>
    <source>
        <strain evidence="4 5">DSM 18063</strain>
    </source>
</reference>
<dbReference type="GO" id="GO:0004386">
    <property type="term" value="F:helicase activity"/>
    <property type="evidence" value="ECO:0007669"/>
    <property type="project" value="UniProtKB-KW"/>
</dbReference>
<dbReference type="CDD" id="cd18793">
    <property type="entry name" value="SF2_C_SNF"/>
    <property type="match status" value="1"/>
</dbReference>
<dbReference type="Gene3D" id="3.40.50.10810">
    <property type="entry name" value="Tandem AAA-ATPase domain"/>
    <property type="match status" value="1"/>
</dbReference>
<evidence type="ECO:0000256" key="1">
    <source>
        <dbReference type="ARBA" id="ARBA00022801"/>
    </source>
</evidence>
<dbReference type="PANTHER" id="PTHR10799">
    <property type="entry name" value="SNF2/RAD54 HELICASE FAMILY"/>
    <property type="match status" value="1"/>
</dbReference>
<dbReference type="InterPro" id="IPR000330">
    <property type="entry name" value="SNF2_N"/>
</dbReference>
<accession>A0A4R2PSA2</accession>
<dbReference type="GO" id="GO:0005524">
    <property type="term" value="F:ATP binding"/>
    <property type="evidence" value="ECO:0007669"/>
    <property type="project" value="InterPro"/>
</dbReference>
<feature type="domain" description="Helicase C-terminal" evidence="3">
    <location>
        <begin position="823"/>
        <end position="993"/>
    </location>
</feature>
<keyword evidence="4" id="KW-0067">ATP-binding</keyword>
<dbReference type="RefSeq" id="WP_132465674.1">
    <property type="nucleotide sequence ID" value="NZ_SLXP01000017.1"/>
</dbReference>
<evidence type="ECO:0000313" key="5">
    <source>
        <dbReference type="Proteomes" id="UP000294835"/>
    </source>
</evidence>